<evidence type="ECO:0000256" key="1">
    <source>
        <dbReference type="SAM" id="MobiDB-lite"/>
    </source>
</evidence>
<evidence type="ECO:0000313" key="3">
    <source>
        <dbReference type="EMBL" id="MEV0972832.1"/>
    </source>
</evidence>
<organism evidence="3 4">
    <name type="scientific">Microtetraspora glauca</name>
    <dbReference type="NCBI Taxonomy" id="1996"/>
    <lineage>
        <taxon>Bacteria</taxon>
        <taxon>Bacillati</taxon>
        <taxon>Actinomycetota</taxon>
        <taxon>Actinomycetes</taxon>
        <taxon>Streptosporangiales</taxon>
        <taxon>Streptosporangiaceae</taxon>
        <taxon>Microtetraspora</taxon>
    </lineage>
</organism>
<keyword evidence="4" id="KW-1185">Reference proteome</keyword>
<keyword evidence="2" id="KW-0732">Signal</keyword>
<feature type="region of interest" description="Disordered" evidence="1">
    <location>
        <begin position="23"/>
        <end position="43"/>
    </location>
</feature>
<sequence>MKKLLYVGALALGVLATGCGAGTDNTSGASPVAGEETSPGMSPSEMMTPMPAETGPAKLAVMTSGLGKIVVGTNEHTVYLFEKDKNGKSSCTGACAEAWPPVVSQGKPEAGEGVKANLLGTHKRADGKMQVTYNNHPLYYFVKDEKPGDTKGQKLKDFGAEWFAVSPDGKKVG</sequence>
<gene>
    <name evidence="3" type="ORF">AB0I59_29865</name>
</gene>
<evidence type="ECO:0000256" key="2">
    <source>
        <dbReference type="SAM" id="SignalP"/>
    </source>
</evidence>
<proteinExistence type="predicted"/>
<comment type="caution">
    <text evidence="3">The sequence shown here is derived from an EMBL/GenBank/DDBJ whole genome shotgun (WGS) entry which is preliminary data.</text>
</comment>
<dbReference type="Proteomes" id="UP001551675">
    <property type="component" value="Unassembled WGS sequence"/>
</dbReference>
<dbReference type="EMBL" id="JBFALK010000018">
    <property type="protein sequence ID" value="MEV0972832.1"/>
    <property type="molecule type" value="Genomic_DNA"/>
</dbReference>
<dbReference type="PANTHER" id="PTHR39335:SF1">
    <property type="entry name" value="BLL4220 PROTEIN"/>
    <property type="match status" value="1"/>
</dbReference>
<feature type="chain" id="PRO_5046239622" description="Lipoprotein with Yx(FWY)xxD motif" evidence="2">
    <location>
        <begin position="22"/>
        <end position="173"/>
    </location>
</feature>
<dbReference type="PANTHER" id="PTHR39335">
    <property type="entry name" value="BLL4220 PROTEIN"/>
    <property type="match status" value="1"/>
</dbReference>
<dbReference type="Pfam" id="PF03640">
    <property type="entry name" value="Lipoprotein_15"/>
    <property type="match status" value="2"/>
</dbReference>
<dbReference type="RefSeq" id="WP_063818956.1">
    <property type="nucleotide sequence ID" value="NZ_JBFALK010000018.1"/>
</dbReference>
<feature type="signal peptide" evidence="2">
    <location>
        <begin position="1"/>
        <end position="21"/>
    </location>
</feature>
<protein>
    <recommendedName>
        <fullName evidence="5">Lipoprotein with Yx(FWY)xxD motif</fullName>
    </recommendedName>
</protein>
<dbReference type="PROSITE" id="PS51257">
    <property type="entry name" value="PROKAR_LIPOPROTEIN"/>
    <property type="match status" value="1"/>
</dbReference>
<name>A0ABV3GMU5_MICGL</name>
<evidence type="ECO:0000313" key="4">
    <source>
        <dbReference type="Proteomes" id="UP001551675"/>
    </source>
</evidence>
<evidence type="ECO:0008006" key="5">
    <source>
        <dbReference type="Google" id="ProtNLM"/>
    </source>
</evidence>
<reference evidence="3 4" key="1">
    <citation type="submission" date="2024-06" db="EMBL/GenBank/DDBJ databases">
        <title>The Natural Products Discovery Center: Release of the First 8490 Sequenced Strains for Exploring Actinobacteria Biosynthetic Diversity.</title>
        <authorList>
            <person name="Kalkreuter E."/>
            <person name="Kautsar S.A."/>
            <person name="Yang D."/>
            <person name="Bader C.D."/>
            <person name="Teijaro C.N."/>
            <person name="Fluegel L."/>
            <person name="Davis C.M."/>
            <person name="Simpson J.R."/>
            <person name="Lauterbach L."/>
            <person name="Steele A.D."/>
            <person name="Gui C."/>
            <person name="Meng S."/>
            <person name="Li G."/>
            <person name="Viehrig K."/>
            <person name="Ye F."/>
            <person name="Su P."/>
            <person name="Kiefer A.F."/>
            <person name="Nichols A."/>
            <person name="Cepeda A.J."/>
            <person name="Yan W."/>
            <person name="Fan B."/>
            <person name="Jiang Y."/>
            <person name="Adhikari A."/>
            <person name="Zheng C.-J."/>
            <person name="Schuster L."/>
            <person name="Cowan T.M."/>
            <person name="Smanski M.J."/>
            <person name="Chevrette M.G."/>
            <person name="De Carvalho L.P.S."/>
            <person name="Shen B."/>
        </authorList>
    </citation>
    <scope>NUCLEOTIDE SEQUENCE [LARGE SCALE GENOMIC DNA]</scope>
    <source>
        <strain evidence="3 4">NPDC050100</strain>
    </source>
</reference>
<dbReference type="InterPro" id="IPR005297">
    <property type="entry name" value="Lipoprotein_repeat"/>
</dbReference>
<accession>A0ABV3GMU5</accession>